<proteinExistence type="predicted"/>
<evidence type="ECO:0000313" key="2">
    <source>
        <dbReference type="EMBL" id="RDU71206.1"/>
    </source>
</evidence>
<reference evidence="2 3" key="1">
    <citation type="submission" date="2018-04" db="EMBL/GenBank/DDBJ databases">
        <title>Novel Campyloabacter and Helicobacter Species and Strains.</title>
        <authorList>
            <person name="Mannion A.J."/>
            <person name="Shen Z."/>
            <person name="Fox J.G."/>
        </authorList>
    </citation>
    <scope>NUCLEOTIDE SEQUENCE [LARGE SCALE GENOMIC DNA]</scope>
    <source>
        <strain evidence="2 3">MIT 04-9366</strain>
    </source>
</reference>
<feature type="signal peptide" evidence="1">
    <location>
        <begin position="1"/>
        <end position="18"/>
    </location>
</feature>
<name>A0A3D8J1X6_9HELI</name>
<dbReference type="AlphaFoldDB" id="A0A3D8J1X6"/>
<keyword evidence="1" id="KW-0732">Signal</keyword>
<evidence type="ECO:0000256" key="1">
    <source>
        <dbReference type="SAM" id="SignalP"/>
    </source>
</evidence>
<dbReference type="EMBL" id="NXLV01000004">
    <property type="protein sequence ID" value="RDU71206.1"/>
    <property type="molecule type" value="Genomic_DNA"/>
</dbReference>
<evidence type="ECO:0000313" key="3">
    <source>
        <dbReference type="Proteomes" id="UP000257045"/>
    </source>
</evidence>
<gene>
    <name evidence="2" type="ORF">CQA58_03580</name>
</gene>
<protein>
    <recommendedName>
        <fullName evidence="4">LPP20 lipofamily protein</fullName>
    </recommendedName>
</protein>
<dbReference type="Gene3D" id="3.10.28.20">
    <property type="entry name" value="Acetamidase/Formamidase-like domains"/>
    <property type="match status" value="1"/>
</dbReference>
<dbReference type="RefSeq" id="WP_115569352.1">
    <property type="nucleotide sequence ID" value="NZ_NXLV01000004.1"/>
</dbReference>
<sequence length="280" mass="31492">MKKIAVLSVFLALLGAEAPQWFLNPSVDSGKIYGLGKDSSIASAKKKAINDLVNSLQVSVKSTFDQTKIKQDKKINSLTSQTINLQSQIDDLTNIEPTKAQCDGENQCYVQVEISKADLINQLKRRIEQKKQELLSNTSPFEYQYRKGLFSKIQRDYVLYLSLGGSPMPIPEVEEKPTFDLVFEYDGDFSKSFKSVLEKTIQDYLTKFGKLSSSSQWKIVVEVLQEDKSVTLDISTKYGGEVLHNASVSDTQNPSVSKSFFAKRLGVQAYKKMQKWGRAD</sequence>
<comment type="caution">
    <text evidence="2">The sequence shown here is derived from an EMBL/GenBank/DDBJ whole genome shotgun (WGS) entry which is preliminary data.</text>
</comment>
<accession>A0A3D8J1X6</accession>
<dbReference type="Proteomes" id="UP000257045">
    <property type="component" value="Unassembled WGS sequence"/>
</dbReference>
<dbReference type="OrthoDB" id="5320904at2"/>
<keyword evidence="3" id="KW-1185">Reference proteome</keyword>
<feature type="chain" id="PRO_5017660507" description="LPP20 lipofamily protein" evidence="1">
    <location>
        <begin position="19"/>
        <end position="280"/>
    </location>
</feature>
<organism evidence="2 3">
    <name type="scientific">Helicobacter brantae</name>
    <dbReference type="NCBI Taxonomy" id="375927"/>
    <lineage>
        <taxon>Bacteria</taxon>
        <taxon>Pseudomonadati</taxon>
        <taxon>Campylobacterota</taxon>
        <taxon>Epsilonproteobacteria</taxon>
        <taxon>Campylobacterales</taxon>
        <taxon>Helicobacteraceae</taxon>
        <taxon>Helicobacter</taxon>
    </lineage>
</organism>
<evidence type="ECO:0008006" key="4">
    <source>
        <dbReference type="Google" id="ProtNLM"/>
    </source>
</evidence>